<proteinExistence type="predicted"/>
<name>A0A4U9XLP4_9STRE</name>
<accession>A0A4U9XLP4</accession>
<organism evidence="1 2">
    <name type="scientific">Streptococcus pseudoporcinus</name>
    <dbReference type="NCBI Taxonomy" id="361101"/>
    <lineage>
        <taxon>Bacteria</taxon>
        <taxon>Bacillati</taxon>
        <taxon>Bacillota</taxon>
        <taxon>Bacilli</taxon>
        <taxon>Lactobacillales</taxon>
        <taxon>Streptococcaceae</taxon>
        <taxon>Streptococcus</taxon>
    </lineage>
</organism>
<sequence length="182" mass="19545">MDFNKLKDMAKVATEKTVDGFNRANELRKKARQETKITLPGAGVFSGTTSVRKTINGNYYIGAYSENPELFEFVNFNFEGSVITEKTITSGNTKQKGRSGSVLGGATIGSIIAPGVGTVVGGMAGASRKKKGTINTVSTTKIEEKPGRATIQLRNLSDGTIKNIDSKLTQAEANNVDNFFRQ</sequence>
<dbReference type="AlphaFoldDB" id="A0A4U9XLP4"/>
<evidence type="ECO:0000313" key="1">
    <source>
        <dbReference type="EMBL" id="VTS13949.1"/>
    </source>
</evidence>
<dbReference type="EMBL" id="LR594035">
    <property type="protein sequence ID" value="VTS13949.1"/>
    <property type="molecule type" value="Genomic_DNA"/>
</dbReference>
<gene>
    <name evidence="1" type="ORF">NCTC5385_00274</name>
</gene>
<dbReference type="Proteomes" id="UP000304914">
    <property type="component" value="Chromosome"/>
</dbReference>
<reference evidence="1 2" key="1">
    <citation type="submission" date="2019-05" db="EMBL/GenBank/DDBJ databases">
        <authorList>
            <consortium name="Pathogen Informatics"/>
        </authorList>
    </citation>
    <scope>NUCLEOTIDE SEQUENCE [LARGE SCALE GENOMIC DNA]</scope>
    <source>
        <strain evidence="1 2">NCTC5385</strain>
    </source>
</reference>
<protein>
    <submittedName>
        <fullName evidence="1">Phage protein</fullName>
    </submittedName>
</protein>
<evidence type="ECO:0000313" key="2">
    <source>
        <dbReference type="Proteomes" id="UP000304914"/>
    </source>
</evidence>
<dbReference type="RefSeq" id="WP_138067943.1">
    <property type="nucleotide sequence ID" value="NZ_LR594035.1"/>
</dbReference>